<evidence type="ECO:0000313" key="2">
    <source>
        <dbReference type="Proteomes" id="UP001219525"/>
    </source>
</evidence>
<evidence type="ECO:0000313" key="1">
    <source>
        <dbReference type="EMBL" id="KAJ7210415.1"/>
    </source>
</evidence>
<dbReference type="Proteomes" id="UP001219525">
    <property type="component" value="Unassembled WGS sequence"/>
</dbReference>
<dbReference type="EMBL" id="JARJCW010000028">
    <property type="protein sequence ID" value="KAJ7210415.1"/>
    <property type="molecule type" value="Genomic_DNA"/>
</dbReference>
<reference evidence="1" key="1">
    <citation type="submission" date="2023-03" db="EMBL/GenBank/DDBJ databases">
        <title>Massive genome expansion in bonnet fungi (Mycena s.s.) driven by repeated elements and novel gene families across ecological guilds.</title>
        <authorList>
            <consortium name="Lawrence Berkeley National Laboratory"/>
            <person name="Harder C.B."/>
            <person name="Miyauchi S."/>
            <person name="Viragh M."/>
            <person name="Kuo A."/>
            <person name="Thoen E."/>
            <person name="Andreopoulos B."/>
            <person name="Lu D."/>
            <person name="Skrede I."/>
            <person name="Drula E."/>
            <person name="Henrissat B."/>
            <person name="Morin E."/>
            <person name="Kohler A."/>
            <person name="Barry K."/>
            <person name="LaButti K."/>
            <person name="Morin E."/>
            <person name="Salamov A."/>
            <person name="Lipzen A."/>
            <person name="Mereny Z."/>
            <person name="Hegedus B."/>
            <person name="Baldrian P."/>
            <person name="Stursova M."/>
            <person name="Weitz H."/>
            <person name="Taylor A."/>
            <person name="Grigoriev I.V."/>
            <person name="Nagy L.G."/>
            <person name="Martin F."/>
            <person name="Kauserud H."/>
        </authorList>
    </citation>
    <scope>NUCLEOTIDE SEQUENCE</scope>
    <source>
        <strain evidence="1">9144</strain>
    </source>
</reference>
<protein>
    <submittedName>
        <fullName evidence="1">Uncharacterized protein</fullName>
    </submittedName>
</protein>
<gene>
    <name evidence="1" type="ORF">GGX14DRAFT_625511</name>
</gene>
<sequence length="223" mass="25575">MQWTRMVMGKSPRLEQLVPPSLDCQWPEICSTLQATGIKLKQISNVFVSKELVAYLGSYSGLENLEVIIERGNEDLAHLFFDSLVQHKDSLLSLNCPAFHEGQWCLTRYNLSTISQLHALQRLPMGVNSYDIQVIDDRNVITMFLDMAPAMPALRSICIRATSTVSSLYDVYDIYGRDQAMRKRDTQTKVEAVLTKYSKSTDLTCVRQLIETHHQIIRPYHRH</sequence>
<accession>A0AAD6VLK9</accession>
<proteinExistence type="predicted"/>
<dbReference type="AlphaFoldDB" id="A0AAD6VLK9"/>
<comment type="caution">
    <text evidence="1">The sequence shown here is derived from an EMBL/GenBank/DDBJ whole genome shotgun (WGS) entry which is preliminary data.</text>
</comment>
<organism evidence="1 2">
    <name type="scientific">Mycena pura</name>
    <dbReference type="NCBI Taxonomy" id="153505"/>
    <lineage>
        <taxon>Eukaryota</taxon>
        <taxon>Fungi</taxon>
        <taxon>Dikarya</taxon>
        <taxon>Basidiomycota</taxon>
        <taxon>Agaricomycotina</taxon>
        <taxon>Agaricomycetes</taxon>
        <taxon>Agaricomycetidae</taxon>
        <taxon>Agaricales</taxon>
        <taxon>Marasmiineae</taxon>
        <taxon>Mycenaceae</taxon>
        <taxon>Mycena</taxon>
    </lineage>
</organism>
<name>A0AAD6VLK9_9AGAR</name>
<keyword evidence="2" id="KW-1185">Reference proteome</keyword>